<evidence type="ECO:0000259" key="5">
    <source>
        <dbReference type="PROSITE" id="PS00715"/>
    </source>
</evidence>
<dbReference type="SUPFAM" id="SSF88946">
    <property type="entry name" value="Sigma2 domain of RNA polymerase sigma factors"/>
    <property type="match status" value="1"/>
</dbReference>
<sequence length="273" mass="31706">MSDAIKIYFKDIKKIPLLSAEDEIELANRIRCGDQKAKDKMIRSNLRLVINFAKRYRNFDIPLMDLIEEGNMGLMKAVLKFNPKKGYRFSTYASWWIRQYINRALANQGKIIRLPVYMVEKILKYKKTTDELAYKLGRKPLKSEIAKKMKVTVGKLQEIDSVITKITSLEAPIGENQTGQMGDLIEDESAASADSQLSDFMAKEKIDELLSKMSPREREIIELRFGLKNDDKYTLEYIAKKFKLTRERVRQIEESALKKLKKIVKKEERAVKA</sequence>
<accession>A0A2J0LJX8</accession>
<dbReference type="PRINTS" id="PR00046">
    <property type="entry name" value="SIGMA70FCT"/>
</dbReference>
<comment type="caution">
    <text evidence="6">The sequence shown here is derived from an EMBL/GenBank/DDBJ whole genome shotgun (WGS) entry which is preliminary data.</text>
</comment>
<name>A0A2J0LJX8_9BACT</name>
<gene>
    <name evidence="6" type="ORF">COW11_06095</name>
</gene>
<dbReference type="AlphaFoldDB" id="A0A2J0LJX8"/>
<dbReference type="SUPFAM" id="SSF88659">
    <property type="entry name" value="Sigma3 and sigma4 domains of RNA polymerase sigma factors"/>
    <property type="match status" value="2"/>
</dbReference>
<dbReference type="Pfam" id="PF04539">
    <property type="entry name" value="Sigma70_r3"/>
    <property type="match status" value="1"/>
</dbReference>
<keyword evidence="2" id="KW-0731">Sigma factor</keyword>
<reference evidence="6 7" key="1">
    <citation type="submission" date="2017-09" db="EMBL/GenBank/DDBJ databases">
        <title>Depth-based differentiation of microbial function through sediment-hosted aquifers and enrichment of novel symbionts in the deep terrestrial subsurface.</title>
        <authorList>
            <person name="Probst A.J."/>
            <person name="Ladd B."/>
            <person name="Jarett J.K."/>
            <person name="Geller-Mcgrath D.E."/>
            <person name="Sieber C.M."/>
            <person name="Emerson J.B."/>
            <person name="Anantharaman K."/>
            <person name="Thomas B.C."/>
            <person name="Malmstrom R."/>
            <person name="Stieglmeier M."/>
            <person name="Klingl A."/>
            <person name="Woyke T."/>
            <person name="Ryan C.M."/>
            <person name="Banfield J.F."/>
        </authorList>
    </citation>
    <scope>NUCLEOTIDE SEQUENCE [LARGE SCALE GENOMIC DNA]</scope>
    <source>
        <strain evidence="6">CG12_big_fil_rev_8_21_14_0_65_43_15</strain>
    </source>
</reference>
<dbReference type="Pfam" id="PF00140">
    <property type="entry name" value="Sigma70_r1_2"/>
    <property type="match status" value="1"/>
</dbReference>
<organism evidence="6 7">
    <name type="scientific">Candidatus Taenaricola geysiri</name>
    <dbReference type="NCBI Taxonomy" id="1974752"/>
    <lineage>
        <taxon>Bacteria</taxon>
        <taxon>Pseudomonadati</taxon>
        <taxon>Candidatus Omnitrophota</taxon>
        <taxon>Candidatus Taenaricola</taxon>
    </lineage>
</organism>
<dbReference type="Pfam" id="PF04542">
    <property type="entry name" value="Sigma70_r2"/>
    <property type="match status" value="1"/>
</dbReference>
<dbReference type="CDD" id="cd06171">
    <property type="entry name" value="Sigma70_r4"/>
    <property type="match status" value="1"/>
</dbReference>
<dbReference type="PROSITE" id="PS00715">
    <property type="entry name" value="SIGMA70_1"/>
    <property type="match status" value="1"/>
</dbReference>
<evidence type="ECO:0000256" key="3">
    <source>
        <dbReference type="ARBA" id="ARBA00023125"/>
    </source>
</evidence>
<dbReference type="InterPro" id="IPR007630">
    <property type="entry name" value="RNA_pol_sigma70_r4"/>
</dbReference>
<keyword evidence="3" id="KW-0238">DNA-binding</keyword>
<evidence type="ECO:0000313" key="7">
    <source>
        <dbReference type="Proteomes" id="UP000231267"/>
    </source>
</evidence>
<dbReference type="InterPro" id="IPR013325">
    <property type="entry name" value="RNA_pol_sigma_r2"/>
</dbReference>
<dbReference type="Gene3D" id="1.10.601.10">
    <property type="entry name" value="RNA Polymerase Primary Sigma Factor"/>
    <property type="match status" value="2"/>
</dbReference>
<dbReference type="InterPro" id="IPR014284">
    <property type="entry name" value="RNA_pol_sigma-70_dom"/>
</dbReference>
<dbReference type="NCBIfam" id="TIGR02937">
    <property type="entry name" value="sigma70-ECF"/>
    <property type="match status" value="1"/>
</dbReference>
<protein>
    <submittedName>
        <fullName evidence="6">RNA polymerase subunit sigma</fullName>
    </submittedName>
</protein>
<dbReference type="InterPro" id="IPR009042">
    <property type="entry name" value="RNA_pol_sigma70_r1_2"/>
</dbReference>
<evidence type="ECO:0000256" key="1">
    <source>
        <dbReference type="ARBA" id="ARBA00023015"/>
    </source>
</evidence>
<dbReference type="InterPro" id="IPR007624">
    <property type="entry name" value="RNA_pol_sigma70_r3"/>
</dbReference>
<dbReference type="InterPro" id="IPR007627">
    <property type="entry name" value="RNA_pol_sigma70_r2"/>
</dbReference>
<dbReference type="GO" id="GO:0003677">
    <property type="term" value="F:DNA binding"/>
    <property type="evidence" value="ECO:0007669"/>
    <property type="project" value="UniProtKB-KW"/>
</dbReference>
<evidence type="ECO:0000313" key="6">
    <source>
        <dbReference type="EMBL" id="PIW65903.1"/>
    </source>
</evidence>
<dbReference type="InterPro" id="IPR000943">
    <property type="entry name" value="RNA_pol_sigma70"/>
</dbReference>
<dbReference type="InterPro" id="IPR013324">
    <property type="entry name" value="RNA_pol_sigma_r3/r4-like"/>
</dbReference>
<dbReference type="Gene3D" id="1.10.10.10">
    <property type="entry name" value="Winged helix-like DNA-binding domain superfamily/Winged helix DNA-binding domain"/>
    <property type="match status" value="2"/>
</dbReference>
<dbReference type="InterPro" id="IPR050239">
    <property type="entry name" value="Sigma-70_RNA_pol_init_factors"/>
</dbReference>
<keyword evidence="4" id="KW-0804">Transcription</keyword>
<evidence type="ECO:0000256" key="2">
    <source>
        <dbReference type="ARBA" id="ARBA00023082"/>
    </source>
</evidence>
<keyword evidence="1" id="KW-0805">Transcription regulation</keyword>
<dbReference type="EMBL" id="PFGP01000135">
    <property type="protein sequence ID" value="PIW65903.1"/>
    <property type="molecule type" value="Genomic_DNA"/>
</dbReference>
<dbReference type="PANTHER" id="PTHR30603:SF47">
    <property type="entry name" value="RNA POLYMERASE SIGMA FACTOR SIGD, CHLOROPLASTIC"/>
    <property type="match status" value="1"/>
</dbReference>
<dbReference type="PIRSF" id="PIRSF000770">
    <property type="entry name" value="RNA_pol_sigma-SigE/K"/>
    <property type="match status" value="1"/>
</dbReference>
<proteinExistence type="predicted"/>
<dbReference type="GO" id="GO:0016987">
    <property type="term" value="F:sigma factor activity"/>
    <property type="evidence" value="ECO:0007669"/>
    <property type="project" value="UniProtKB-KW"/>
</dbReference>
<dbReference type="GO" id="GO:0006352">
    <property type="term" value="P:DNA-templated transcription initiation"/>
    <property type="evidence" value="ECO:0007669"/>
    <property type="project" value="InterPro"/>
</dbReference>
<dbReference type="PANTHER" id="PTHR30603">
    <property type="entry name" value="RNA POLYMERASE SIGMA FACTOR RPO"/>
    <property type="match status" value="1"/>
</dbReference>
<dbReference type="Pfam" id="PF04545">
    <property type="entry name" value="Sigma70_r4"/>
    <property type="match status" value="1"/>
</dbReference>
<evidence type="ECO:0000256" key="4">
    <source>
        <dbReference type="ARBA" id="ARBA00023163"/>
    </source>
</evidence>
<feature type="domain" description="RNA polymerase sigma-70" evidence="5">
    <location>
        <begin position="65"/>
        <end position="78"/>
    </location>
</feature>
<dbReference type="Proteomes" id="UP000231267">
    <property type="component" value="Unassembled WGS sequence"/>
</dbReference>
<dbReference type="InterPro" id="IPR036388">
    <property type="entry name" value="WH-like_DNA-bd_sf"/>
</dbReference>